<proteinExistence type="predicted"/>
<gene>
    <name evidence="1" type="ORF">BCL32_5024</name>
</gene>
<evidence type="ECO:0000313" key="2">
    <source>
        <dbReference type="Proteomes" id="UP000319824"/>
    </source>
</evidence>
<sequence length="44" mass="5126">MRAGMMRQPPVSNVVFAVPPVEHHTETKDTLPIRGRRIYYTPLY</sequence>
<dbReference type="AlphaFoldDB" id="A0A559SQY0"/>
<protein>
    <submittedName>
        <fullName evidence="1">Uncharacterized protein</fullName>
    </submittedName>
</protein>
<evidence type="ECO:0000313" key="1">
    <source>
        <dbReference type="EMBL" id="TVZ64758.1"/>
    </source>
</evidence>
<name>A0A559SQY0_9HYPH</name>
<dbReference type="EMBL" id="VISO01000003">
    <property type="protein sequence ID" value="TVZ64758.1"/>
    <property type="molecule type" value="Genomic_DNA"/>
</dbReference>
<comment type="caution">
    <text evidence="1">The sequence shown here is derived from an EMBL/GenBank/DDBJ whole genome shotgun (WGS) entry which is preliminary data.</text>
</comment>
<accession>A0A559SQY0</accession>
<dbReference type="Proteomes" id="UP000319824">
    <property type="component" value="Unassembled WGS sequence"/>
</dbReference>
<reference evidence="1 2" key="1">
    <citation type="submission" date="2019-06" db="EMBL/GenBank/DDBJ databases">
        <title>Pac Bio to generate improved reference genome sequences for organisms with transposon mutant libraries (support for FEBA project).</title>
        <authorList>
            <person name="Blow M."/>
        </authorList>
    </citation>
    <scope>NUCLEOTIDE SEQUENCE [LARGE SCALE GENOMIC DNA]</scope>
    <source>
        <strain evidence="1 2">USDA 1844</strain>
    </source>
</reference>
<organism evidence="1 2">
    <name type="scientific">Rhizobium mongolense USDA 1844</name>
    <dbReference type="NCBI Taxonomy" id="1079460"/>
    <lineage>
        <taxon>Bacteria</taxon>
        <taxon>Pseudomonadati</taxon>
        <taxon>Pseudomonadota</taxon>
        <taxon>Alphaproteobacteria</taxon>
        <taxon>Hyphomicrobiales</taxon>
        <taxon>Rhizobiaceae</taxon>
        <taxon>Rhizobium/Agrobacterium group</taxon>
        <taxon>Rhizobium</taxon>
    </lineage>
</organism>